<dbReference type="EMBL" id="JANIEX010000552">
    <property type="protein sequence ID" value="KAJ3565647.1"/>
    <property type="molecule type" value="Genomic_DNA"/>
</dbReference>
<dbReference type="Pfam" id="PF00787">
    <property type="entry name" value="PX"/>
    <property type="match status" value="1"/>
</dbReference>
<evidence type="ECO:0000259" key="2">
    <source>
        <dbReference type="PROSITE" id="PS50195"/>
    </source>
</evidence>
<dbReference type="InterPro" id="IPR019497">
    <property type="entry name" value="Sorting_nexin_WASP-bd-dom"/>
</dbReference>
<organism evidence="3 4">
    <name type="scientific">Leucocoprinus birnbaumii</name>
    <dbReference type="NCBI Taxonomy" id="56174"/>
    <lineage>
        <taxon>Eukaryota</taxon>
        <taxon>Fungi</taxon>
        <taxon>Dikarya</taxon>
        <taxon>Basidiomycota</taxon>
        <taxon>Agaricomycotina</taxon>
        <taxon>Agaricomycetes</taxon>
        <taxon>Agaricomycetidae</taxon>
        <taxon>Agaricales</taxon>
        <taxon>Agaricineae</taxon>
        <taxon>Agaricaceae</taxon>
        <taxon>Leucocoprinus</taxon>
    </lineage>
</organism>
<dbReference type="PROSITE" id="PS50195">
    <property type="entry name" value="PX"/>
    <property type="match status" value="1"/>
</dbReference>
<dbReference type="InterPro" id="IPR027267">
    <property type="entry name" value="AH/BAR_dom_sf"/>
</dbReference>
<dbReference type="SUPFAM" id="SSF64268">
    <property type="entry name" value="PX domain"/>
    <property type="match status" value="1"/>
</dbReference>
<reference evidence="3" key="1">
    <citation type="submission" date="2022-07" db="EMBL/GenBank/DDBJ databases">
        <title>Genome Sequence of Leucocoprinus birnbaumii.</title>
        <authorList>
            <person name="Buettner E."/>
        </authorList>
    </citation>
    <scope>NUCLEOTIDE SEQUENCE</scope>
    <source>
        <strain evidence="3">VT141</strain>
    </source>
</reference>
<protein>
    <recommendedName>
        <fullName evidence="2">PX domain-containing protein</fullName>
    </recommendedName>
</protein>
<dbReference type="PANTHER" id="PTHR45827">
    <property type="entry name" value="SORTING NEXIN"/>
    <property type="match status" value="1"/>
</dbReference>
<sequence length="558" mass="62313">MTPQNTGEQCDPLQSLLNGISRLNKFSLINGMESWLLNGLPEDDLDTPNTNDANKTHNDNNDEDEELNVNLGGESERYFIDTGPSWKAKIPPFKILVHSPSKRTSVLSEYNGDREEDAEPQPLQRLTVHCRFSHFLTLHSTLARRLPALTHPPFPPKQYTNRFSSTFIEARRTDLERYLNTLIRHPIIRYAEILTFFLSTRFLQQGLPSAFNLDVDDAKEAGEGFSMHIKSVKRSVQGLRGIFGKAREARVEMAKLERGLGYAILSMITAPRSEDHGEANGFASDDEDNMGVNKDKGKDSERVKGVVNSLGAWCWHEDCKECLHLTKGLQKLSDTLQSIADLYDDHARRTQLATHKSLKTMAHPDTIYTPILDTHNATLSRYQTALSDSSNDPMKAELASRCETVLNTTMSEMDIYHTQKVEDFHKFGVEHLDGEIQLYEQILTRLRAARSTLTSPPPVRSSDLDPTNNNTVTPSIYTRDLFPSTSPASPGSSSFVTSSSRFYPYSNSRLITTSHRFIPSSSATGVGTALGIGEVQIPALPMPAPHVFDGVSWNASLM</sequence>
<dbReference type="GO" id="GO:0031410">
    <property type="term" value="C:cytoplasmic vesicle"/>
    <property type="evidence" value="ECO:0007669"/>
    <property type="project" value="TreeGrafter"/>
</dbReference>
<dbReference type="InterPro" id="IPR036871">
    <property type="entry name" value="PX_dom_sf"/>
</dbReference>
<dbReference type="SMART" id="SM00312">
    <property type="entry name" value="PX"/>
    <property type="match status" value="1"/>
</dbReference>
<dbReference type="PANTHER" id="PTHR45827:SF1">
    <property type="entry name" value="SORTING NEXIN"/>
    <property type="match status" value="1"/>
</dbReference>
<dbReference type="InterPro" id="IPR001683">
    <property type="entry name" value="PX_dom"/>
</dbReference>
<feature type="domain" description="PX" evidence="2">
    <location>
        <begin position="88"/>
        <end position="204"/>
    </location>
</feature>
<accession>A0AAD5VPY9</accession>
<gene>
    <name evidence="3" type="ORF">NP233_g7501</name>
</gene>
<dbReference type="AlphaFoldDB" id="A0AAD5VPY9"/>
<dbReference type="Proteomes" id="UP001213000">
    <property type="component" value="Unassembled WGS sequence"/>
</dbReference>
<dbReference type="GO" id="GO:0097320">
    <property type="term" value="P:plasma membrane tubulation"/>
    <property type="evidence" value="ECO:0007669"/>
    <property type="project" value="TreeGrafter"/>
</dbReference>
<dbReference type="GO" id="GO:0006897">
    <property type="term" value="P:endocytosis"/>
    <property type="evidence" value="ECO:0007669"/>
    <property type="project" value="TreeGrafter"/>
</dbReference>
<evidence type="ECO:0000256" key="1">
    <source>
        <dbReference type="SAM" id="MobiDB-lite"/>
    </source>
</evidence>
<dbReference type="GO" id="GO:0005886">
    <property type="term" value="C:plasma membrane"/>
    <property type="evidence" value="ECO:0007669"/>
    <property type="project" value="TreeGrafter"/>
</dbReference>
<dbReference type="GO" id="GO:0016197">
    <property type="term" value="P:endosomal transport"/>
    <property type="evidence" value="ECO:0007669"/>
    <property type="project" value="TreeGrafter"/>
</dbReference>
<dbReference type="Gene3D" id="1.20.1270.60">
    <property type="entry name" value="Arfaptin homology (AH) domain/BAR domain"/>
    <property type="match status" value="1"/>
</dbReference>
<name>A0AAD5VPY9_9AGAR</name>
<comment type="caution">
    <text evidence="3">The sequence shown here is derived from an EMBL/GenBank/DDBJ whole genome shotgun (WGS) entry which is preliminary data.</text>
</comment>
<keyword evidence="4" id="KW-1185">Reference proteome</keyword>
<dbReference type="Pfam" id="PF10456">
    <property type="entry name" value="BAR_3_WASP_bdg"/>
    <property type="match status" value="1"/>
</dbReference>
<evidence type="ECO:0000313" key="4">
    <source>
        <dbReference type="Proteomes" id="UP001213000"/>
    </source>
</evidence>
<feature type="region of interest" description="Disordered" evidence="1">
    <location>
        <begin position="46"/>
        <end position="66"/>
    </location>
</feature>
<proteinExistence type="predicted"/>
<dbReference type="GO" id="GO:0035091">
    <property type="term" value="F:phosphatidylinositol binding"/>
    <property type="evidence" value="ECO:0007669"/>
    <property type="project" value="InterPro"/>
</dbReference>
<dbReference type="Gene3D" id="3.30.1520.10">
    <property type="entry name" value="Phox-like domain"/>
    <property type="match status" value="1"/>
</dbReference>
<evidence type="ECO:0000313" key="3">
    <source>
        <dbReference type="EMBL" id="KAJ3565647.1"/>
    </source>
</evidence>